<sequence>MKARKETIRRAVENGSMDRVNRLVSAAHLLNCEANGLIEETADILRENGLLLGELKKYHSDFVKCADRYFREFAVMVADDRRKMDMFEDMDEFDRMFREWAKIDESKQIRS</sequence>
<reference evidence="1" key="1">
    <citation type="submission" date="2020-10" db="EMBL/GenBank/DDBJ databases">
        <authorList>
            <person name="Gilroy R."/>
        </authorList>
    </citation>
    <scope>NUCLEOTIDE SEQUENCE</scope>
    <source>
        <strain evidence="1">2889</strain>
    </source>
</reference>
<reference evidence="1" key="2">
    <citation type="journal article" date="2021" name="PeerJ">
        <title>Extensive microbial diversity within the chicken gut microbiome revealed by metagenomics and culture.</title>
        <authorList>
            <person name="Gilroy R."/>
            <person name="Ravi A."/>
            <person name="Getino M."/>
            <person name="Pursley I."/>
            <person name="Horton D.L."/>
            <person name="Alikhan N.F."/>
            <person name="Baker D."/>
            <person name="Gharbi K."/>
            <person name="Hall N."/>
            <person name="Watson M."/>
            <person name="Adriaenssens E.M."/>
            <person name="Foster-Nyarko E."/>
            <person name="Jarju S."/>
            <person name="Secka A."/>
            <person name="Antonio M."/>
            <person name="Oren A."/>
            <person name="Chaudhuri R.R."/>
            <person name="La Ragione R."/>
            <person name="Hildebrand F."/>
            <person name="Pallen M.J."/>
        </authorList>
    </citation>
    <scope>NUCLEOTIDE SEQUENCE</scope>
    <source>
        <strain evidence="1">2889</strain>
    </source>
</reference>
<proteinExistence type="predicted"/>
<gene>
    <name evidence="1" type="ORF">IAB08_07755</name>
</gene>
<protein>
    <submittedName>
        <fullName evidence="1">Uncharacterized protein</fullName>
    </submittedName>
</protein>
<dbReference type="AlphaFoldDB" id="A0A9D9DXL4"/>
<evidence type="ECO:0000313" key="1">
    <source>
        <dbReference type="EMBL" id="MBO8433169.1"/>
    </source>
</evidence>
<comment type="caution">
    <text evidence="1">The sequence shown here is derived from an EMBL/GenBank/DDBJ whole genome shotgun (WGS) entry which is preliminary data.</text>
</comment>
<organism evidence="1 2">
    <name type="scientific">Candidatus Pullibacteroides excrementavium</name>
    <dbReference type="NCBI Taxonomy" id="2840905"/>
    <lineage>
        <taxon>Bacteria</taxon>
        <taxon>Pseudomonadati</taxon>
        <taxon>Bacteroidota</taxon>
        <taxon>Bacteroidia</taxon>
        <taxon>Bacteroidales</taxon>
        <taxon>Candidatus Pullibacteroides</taxon>
    </lineage>
</organism>
<accession>A0A9D9DXL4</accession>
<evidence type="ECO:0000313" key="2">
    <source>
        <dbReference type="Proteomes" id="UP000823612"/>
    </source>
</evidence>
<dbReference type="EMBL" id="JADIMZ010000113">
    <property type="protein sequence ID" value="MBO8433169.1"/>
    <property type="molecule type" value="Genomic_DNA"/>
</dbReference>
<name>A0A9D9DXL4_9BACT</name>
<dbReference type="Proteomes" id="UP000823612">
    <property type="component" value="Unassembled WGS sequence"/>
</dbReference>